<evidence type="ECO:0000256" key="2">
    <source>
        <dbReference type="ARBA" id="ARBA00005862"/>
    </source>
</evidence>
<dbReference type="InterPro" id="IPR036155">
    <property type="entry name" value="Crypto/Photolyase_N_sf"/>
</dbReference>
<keyword evidence="4 6" id="KW-0274">FAD</keyword>
<keyword evidence="3 6" id="KW-0285">Flavoprotein</keyword>
<comment type="cofactor">
    <cofactor evidence="1">
        <name>(6R)-5,10-methylene-5,6,7,8-tetrahydrofolate</name>
        <dbReference type="ChEBI" id="CHEBI:15636"/>
    </cofactor>
</comment>
<feature type="region of interest" description="Disordered" evidence="8">
    <location>
        <begin position="618"/>
        <end position="638"/>
    </location>
</feature>
<feature type="region of interest" description="Disordered" evidence="8">
    <location>
        <begin position="570"/>
        <end position="605"/>
    </location>
</feature>
<dbReference type="PROSITE" id="PS00691">
    <property type="entry name" value="DNA_PHOTOLYASES_1_2"/>
    <property type="match status" value="1"/>
</dbReference>
<feature type="compositionally biased region" description="Gly residues" evidence="8">
    <location>
        <begin position="624"/>
        <end position="638"/>
    </location>
</feature>
<dbReference type="GO" id="GO:0003677">
    <property type="term" value="F:DNA binding"/>
    <property type="evidence" value="ECO:0007669"/>
    <property type="project" value="TreeGrafter"/>
</dbReference>
<keyword evidence="11" id="KW-1185">Reference proteome</keyword>
<evidence type="ECO:0000256" key="5">
    <source>
        <dbReference type="ARBA" id="ARBA00022991"/>
    </source>
</evidence>
<keyword evidence="5" id="KW-0157">Chromophore</keyword>
<dbReference type="PROSITE" id="PS00394">
    <property type="entry name" value="DNA_PHOTOLYASES_1_1"/>
    <property type="match status" value="1"/>
</dbReference>
<dbReference type="GO" id="GO:0071949">
    <property type="term" value="F:FAD binding"/>
    <property type="evidence" value="ECO:0007669"/>
    <property type="project" value="TreeGrafter"/>
</dbReference>
<comment type="caution">
    <text evidence="10">The sequence shown here is derived from an EMBL/GenBank/DDBJ whole genome shotgun (WGS) entry which is preliminary data.</text>
</comment>
<dbReference type="FunFam" id="1.10.579.10:FF:000003">
    <property type="entry name" value="Deoxyribodipyrimidine photo-lyase"/>
    <property type="match status" value="1"/>
</dbReference>
<dbReference type="InterPro" id="IPR005101">
    <property type="entry name" value="Cryptochr/Photolyase_FAD-bd"/>
</dbReference>
<dbReference type="PROSITE" id="PS51645">
    <property type="entry name" value="PHR_CRY_ALPHA_BETA"/>
    <property type="match status" value="1"/>
</dbReference>
<feature type="binding site" evidence="6">
    <location>
        <begin position="223"/>
        <end position="227"/>
    </location>
    <ligand>
        <name>FAD</name>
        <dbReference type="ChEBI" id="CHEBI:57692"/>
    </ligand>
</feature>
<dbReference type="Gene3D" id="1.10.579.10">
    <property type="entry name" value="DNA Cyclobutane Dipyrimidine Photolyase, subunit A, domain 3"/>
    <property type="match status" value="1"/>
</dbReference>
<dbReference type="InterPro" id="IPR018394">
    <property type="entry name" value="DNA_photolyase_1_CS_C"/>
</dbReference>
<evidence type="ECO:0000256" key="3">
    <source>
        <dbReference type="ARBA" id="ARBA00022630"/>
    </source>
</evidence>
<evidence type="ECO:0000313" key="11">
    <source>
        <dbReference type="Proteomes" id="UP000239649"/>
    </source>
</evidence>
<evidence type="ECO:0000256" key="4">
    <source>
        <dbReference type="ARBA" id="ARBA00022827"/>
    </source>
</evidence>
<evidence type="ECO:0000256" key="7">
    <source>
        <dbReference type="PIRSR" id="PIRSR602081-2"/>
    </source>
</evidence>
<dbReference type="SUPFAM" id="SSF52425">
    <property type="entry name" value="Cryptochrome/photolyase, N-terminal domain"/>
    <property type="match status" value="1"/>
</dbReference>
<dbReference type="GO" id="GO:0043153">
    <property type="term" value="P:entrainment of circadian clock by photoperiod"/>
    <property type="evidence" value="ECO:0007669"/>
    <property type="project" value="TreeGrafter"/>
</dbReference>
<proteinExistence type="inferred from homology"/>
<feature type="site" description="Electron transfer via tryptophanyl radical" evidence="7">
    <location>
        <position position="298"/>
    </location>
</feature>
<sequence>MQSEVVPVYLWAPEEEGQFQPGRCSRWWLAHSLAALDADLHALGSRLLCFRTPDSSATLVALARQLGAGAVLFNHLFDPISMVRDNEVKATLGTAGLFCQSFNADILREPWEVLDKGGKPFTCYDAFWTAHCGLPYPPTPPLQLPGALLTVSAEVEAAAAAAGAVPLAKLGIMSADEEMSNAHLGHHWIPGSADAHRALDAFVRGSRLRSFDADRAKTDRASTSRLSPHIHYGEISVRHIYYVAKHQELEWGRAGEGGTSVADFLRQLGYREYSRYLSFHFPFTHERSLLEHLRAVPWTYDQRLFKAWRQGCTGYPLVDAAMREVWVTGWMHNRMRVVAASFMVKNLLLPWQWGLKHYWDALLDADLECDALGWQYVAGCMADAHEFSYTIDHSVEAKRFDPEGQYVRRWLPVLARLPAQYIHEPWSAPESVLADAGVELGVNYPFPVISVEDSLAALNAANAVVKQCMRGGAGTAAAAGAAGGVAPQGPFRPATDADPAEAERLFAEHYRNSMMVSDPPAAPQASPGSEDVQSNLVLRGDGASGDDVTSAALPPGGAHSCWAGPAVPAASGAVDDGSSGAGWAAPPLPEQLPEGRQQQGSAAPAALPEQLAWQALATSPPHGSAGGSGGLGGSGAGSGPATMTGVSLGVVPSLSGGAVAAVPQAAPRLRVRRQPDSGSAEQQQQQQQERHAPPHPQATNEAQQVVSPRADGAADTVQQPFRATSTVSAPEVGTAAPPPAEQQPPDLQAGHKRARACSPTPT</sequence>
<dbReference type="EMBL" id="LHPF02000001">
    <property type="protein sequence ID" value="PSC76188.1"/>
    <property type="molecule type" value="Genomic_DNA"/>
</dbReference>
<dbReference type="GO" id="GO:0005634">
    <property type="term" value="C:nucleus"/>
    <property type="evidence" value="ECO:0007669"/>
    <property type="project" value="TreeGrafter"/>
</dbReference>
<feature type="site" description="Electron transfer via tryptophanyl radical" evidence="7">
    <location>
        <position position="374"/>
    </location>
</feature>
<feature type="binding site" evidence="6">
    <location>
        <begin position="364"/>
        <end position="366"/>
    </location>
    <ligand>
        <name>FAD</name>
        <dbReference type="ChEBI" id="CHEBI:57692"/>
    </ligand>
</feature>
<dbReference type="GO" id="GO:0006139">
    <property type="term" value="P:nucleobase-containing compound metabolic process"/>
    <property type="evidence" value="ECO:0007669"/>
    <property type="project" value="UniProtKB-ARBA"/>
</dbReference>
<dbReference type="GO" id="GO:0005737">
    <property type="term" value="C:cytoplasm"/>
    <property type="evidence" value="ECO:0007669"/>
    <property type="project" value="TreeGrafter"/>
</dbReference>
<dbReference type="InterPro" id="IPR002081">
    <property type="entry name" value="Cryptochrome/DNA_photolyase_1"/>
</dbReference>
<feature type="region of interest" description="Disordered" evidence="8">
    <location>
        <begin position="515"/>
        <end position="552"/>
    </location>
</feature>
<dbReference type="Pfam" id="PF03441">
    <property type="entry name" value="FAD_binding_7"/>
    <property type="match status" value="1"/>
</dbReference>
<feature type="compositionally biased region" description="Low complexity" evidence="8">
    <location>
        <begin position="570"/>
        <end position="585"/>
    </location>
</feature>
<dbReference type="Gene3D" id="1.25.40.80">
    <property type="match status" value="1"/>
</dbReference>
<accession>A0A2P6VQ13</accession>
<dbReference type="SUPFAM" id="SSF48173">
    <property type="entry name" value="Cryptochrome/photolyase FAD-binding domain"/>
    <property type="match status" value="1"/>
</dbReference>
<evidence type="ECO:0000256" key="8">
    <source>
        <dbReference type="SAM" id="MobiDB-lite"/>
    </source>
</evidence>
<comment type="cofactor">
    <cofactor evidence="6">
        <name>FAD</name>
        <dbReference type="ChEBI" id="CHEBI:57692"/>
    </cofactor>
    <text evidence="6">Binds 1 FAD per subunit.</text>
</comment>
<protein>
    <submittedName>
        <fullName evidence="10">Cryptochrome 1</fullName>
    </submittedName>
</protein>
<dbReference type="PANTHER" id="PTHR11455">
    <property type="entry name" value="CRYPTOCHROME"/>
    <property type="match status" value="1"/>
</dbReference>
<dbReference type="AlphaFoldDB" id="A0A2P6VQ13"/>
<feature type="binding site" evidence="6">
    <location>
        <position position="264"/>
    </location>
    <ligand>
        <name>FAD</name>
        <dbReference type="ChEBI" id="CHEBI:57692"/>
    </ligand>
</feature>
<dbReference type="InterPro" id="IPR006050">
    <property type="entry name" value="DNA_photolyase_N"/>
</dbReference>
<dbReference type="PANTHER" id="PTHR11455:SF18">
    <property type="entry name" value="SI:CH1073-390K14.1"/>
    <property type="match status" value="1"/>
</dbReference>
<dbReference type="STRING" id="554055.A0A2P6VQ13"/>
<evidence type="ECO:0000259" key="9">
    <source>
        <dbReference type="PROSITE" id="PS51645"/>
    </source>
</evidence>
<dbReference type="OrthoDB" id="435881at2759"/>
<name>A0A2P6VQ13_9CHLO</name>
<feature type="site" description="Electron transfer via tryptophanyl radical" evidence="7">
    <location>
        <position position="351"/>
    </location>
</feature>
<feature type="region of interest" description="Disordered" evidence="8">
    <location>
        <begin position="671"/>
        <end position="762"/>
    </location>
</feature>
<organism evidence="10 11">
    <name type="scientific">Micractinium conductrix</name>
    <dbReference type="NCBI Taxonomy" id="554055"/>
    <lineage>
        <taxon>Eukaryota</taxon>
        <taxon>Viridiplantae</taxon>
        <taxon>Chlorophyta</taxon>
        <taxon>core chlorophytes</taxon>
        <taxon>Trebouxiophyceae</taxon>
        <taxon>Chlorellales</taxon>
        <taxon>Chlorellaceae</taxon>
        <taxon>Chlorella clade</taxon>
        <taxon>Micractinium</taxon>
    </lineage>
</organism>
<dbReference type="GO" id="GO:0032922">
    <property type="term" value="P:circadian regulation of gene expression"/>
    <property type="evidence" value="ECO:0007669"/>
    <property type="project" value="TreeGrafter"/>
</dbReference>
<evidence type="ECO:0000256" key="1">
    <source>
        <dbReference type="ARBA" id="ARBA00001932"/>
    </source>
</evidence>
<dbReference type="GO" id="GO:0006950">
    <property type="term" value="P:response to stress"/>
    <property type="evidence" value="ECO:0007669"/>
    <property type="project" value="UniProtKB-ARBA"/>
</dbReference>
<dbReference type="GO" id="GO:0003904">
    <property type="term" value="F:deoxyribodipyrimidine photo-lyase activity"/>
    <property type="evidence" value="ECO:0007669"/>
    <property type="project" value="TreeGrafter"/>
</dbReference>
<dbReference type="Gene3D" id="3.40.50.620">
    <property type="entry name" value="HUPs"/>
    <property type="match status" value="1"/>
</dbReference>
<dbReference type="Pfam" id="PF00875">
    <property type="entry name" value="DNA_photolyase"/>
    <property type="match status" value="1"/>
</dbReference>
<feature type="compositionally biased region" description="Polar residues" evidence="8">
    <location>
        <begin position="697"/>
        <end position="706"/>
    </location>
</feature>
<evidence type="ECO:0000313" key="10">
    <source>
        <dbReference type="EMBL" id="PSC76188.1"/>
    </source>
</evidence>
<feature type="compositionally biased region" description="Polar residues" evidence="8">
    <location>
        <begin position="716"/>
        <end position="728"/>
    </location>
</feature>
<evidence type="ECO:0000256" key="6">
    <source>
        <dbReference type="PIRSR" id="PIRSR602081-1"/>
    </source>
</evidence>
<dbReference type="Proteomes" id="UP000239649">
    <property type="component" value="Unassembled WGS sequence"/>
</dbReference>
<gene>
    <name evidence="10" type="primary">g253</name>
    <name evidence="10" type="ORF">C2E20_0253</name>
</gene>
<reference evidence="10 11" key="1">
    <citation type="journal article" date="2018" name="Plant J.">
        <title>Genome sequences of Chlorella sorokiniana UTEX 1602 and Micractinium conductrix SAG 241.80: implications to maltose excretion by a green alga.</title>
        <authorList>
            <person name="Arriola M.B."/>
            <person name="Velmurugan N."/>
            <person name="Zhang Y."/>
            <person name="Plunkett M.H."/>
            <person name="Hondzo H."/>
            <person name="Barney B.M."/>
        </authorList>
    </citation>
    <scope>NUCLEOTIDE SEQUENCE [LARGE SCALE GENOMIC DNA]</scope>
    <source>
        <strain evidence="10 11">SAG 241.80</strain>
    </source>
</reference>
<dbReference type="InterPro" id="IPR036134">
    <property type="entry name" value="Crypto/Photolyase_FAD-like_sf"/>
</dbReference>
<dbReference type="PRINTS" id="PR00147">
    <property type="entry name" value="DNAPHOTLYASE"/>
</dbReference>
<feature type="domain" description="Photolyase/cryptochrome alpha/beta" evidence="9">
    <location>
        <begin position="1"/>
        <end position="107"/>
    </location>
</feature>
<comment type="similarity">
    <text evidence="2">Belongs to the DNA photolyase class-1 family.</text>
</comment>
<dbReference type="InterPro" id="IPR014729">
    <property type="entry name" value="Rossmann-like_a/b/a_fold"/>
</dbReference>